<dbReference type="GO" id="GO:0003676">
    <property type="term" value="F:nucleic acid binding"/>
    <property type="evidence" value="ECO:0007669"/>
    <property type="project" value="InterPro"/>
</dbReference>
<dbReference type="SUPFAM" id="SSF53098">
    <property type="entry name" value="Ribonuclease H-like"/>
    <property type="match status" value="1"/>
</dbReference>
<dbReference type="PANTHER" id="PTHR30231:SF41">
    <property type="entry name" value="DNA POLYMERASE III SUBUNIT EPSILON"/>
    <property type="match status" value="1"/>
</dbReference>
<dbReference type="AlphaFoldDB" id="A0AAP2G0P0"/>
<comment type="caution">
    <text evidence="2">The sequence shown here is derived from an EMBL/GenBank/DDBJ whole genome shotgun (WGS) entry which is preliminary data.</text>
</comment>
<evidence type="ECO:0000313" key="3">
    <source>
        <dbReference type="Proteomes" id="UP001319104"/>
    </source>
</evidence>
<dbReference type="InterPro" id="IPR012337">
    <property type="entry name" value="RNaseH-like_sf"/>
</dbReference>
<dbReference type="GO" id="GO:0005829">
    <property type="term" value="C:cytosol"/>
    <property type="evidence" value="ECO:0007669"/>
    <property type="project" value="TreeGrafter"/>
</dbReference>
<keyword evidence="3" id="KW-1185">Reference proteome</keyword>
<accession>A0AAP2G0P0</accession>
<dbReference type="SMART" id="SM00479">
    <property type="entry name" value="EXOIII"/>
    <property type="match status" value="1"/>
</dbReference>
<evidence type="ECO:0000259" key="1">
    <source>
        <dbReference type="SMART" id="SM00479"/>
    </source>
</evidence>
<dbReference type="InterPro" id="IPR036397">
    <property type="entry name" value="RNaseH_sf"/>
</dbReference>
<sequence length="223" mass="25839">MSSWWKKIWEDEFTKTDFVKEYEDKFRSKTNPDTPLDQLTFCILDTETTGLNVNKDYILSFGALKVKKYHIHLSDLLEIYVKAPLVKSEALSVHEIVQKNDAEELSSFAQHSLQYIGNSIVVGHHVGFDIQMLQKTYRPFGLKKLLNKTIDTFELAVRLEKGYHFNPELIRNEEYSLDALCKRYKIPLHDRHTASGDAMLTAILFMKLLKSAENKSITKLSHL</sequence>
<keyword evidence="2" id="KW-0269">Exonuclease</keyword>
<organism evidence="2 3">
    <name type="scientific">Litoribacter ruber</name>
    <dbReference type="NCBI Taxonomy" id="702568"/>
    <lineage>
        <taxon>Bacteria</taxon>
        <taxon>Pseudomonadati</taxon>
        <taxon>Bacteroidota</taxon>
        <taxon>Cytophagia</taxon>
        <taxon>Cytophagales</taxon>
        <taxon>Cyclobacteriaceae</taxon>
        <taxon>Litoribacter</taxon>
    </lineage>
</organism>
<dbReference type="PANTHER" id="PTHR30231">
    <property type="entry name" value="DNA POLYMERASE III SUBUNIT EPSILON"/>
    <property type="match status" value="1"/>
</dbReference>
<dbReference type="Proteomes" id="UP001319104">
    <property type="component" value="Unassembled WGS sequence"/>
</dbReference>
<evidence type="ECO:0000313" key="2">
    <source>
        <dbReference type="EMBL" id="MBS9522667.1"/>
    </source>
</evidence>
<feature type="domain" description="Exonuclease" evidence="1">
    <location>
        <begin position="40"/>
        <end position="214"/>
    </location>
</feature>
<dbReference type="CDD" id="cd06127">
    <property type="entry name" value="DEDDh"/>
    <property type="match status" value="1"/>
</dbReference>
<dbReference type="RefSeq" id="WP_213943560.1">
    <property type="nucleotide sequence ID" value="NZ_JAHBGI010000004.1"/>
</dbReference>
<dbReference type="Pfam" id="PF00929">
    <property type="entry name" value="RNase_T"/>
    <property type="match status" value="1"/>
</dbReference>
<dbReference type="GO" id="GO:0008408">
    <property type="term" value="F:3'-5' exonuclease activity"/>
    <property type="evidence" value="ECO:0007669"/>
    <property type="project" value="TreeGrafter"/>
</dbReference>
<dbReference type="EMBL" id="JAHCMY010000001">
    <property type="protein sequence ID" value="MBS9522667.1"/>
    <property type="molecule type" value="Genomic_DNA"/>
</dbReference>
<proteinExistence type="predicted"/>
<keyword evidence="2" id="KW-0378">Hydrolase</keyword>
<protein>
    <submittedName>
        <fullName evidence="2">3'-5' exonuclease</fullName>
    </submittedName>
</protein>
<dbReference type="GO" id="GO:0045004">
    <property type="term" value="P:DNA replication proofreading"/>
    <property type="evidence" value="ECO:0007669"/>
    <property type="project" value="TreeGrafter"/>
</dbReference>
<gene>
    <name evidence="2" type="ORF">KI659_01450</name>
</gene>
<reference evidence="2 3" key="1">
    <citation type="submission" date="2021-05" db="EMBL/GenBank/DDBJ databases">
        <authorList>
            <person name="Zhang Z.D."/>
            <person name="Osman G."/>
        </authorList>
    </citation>
    <scope>NUCLEOTIDE SEQUENCE [LARGE SCALE GENOMIC DNA]</scope>
    <source>
        <strain evidence="2 3">KCTC 32217</strain>
    </source>
</reference>
<dbReference type="InterPro" id="IPR013520">
    <property type="entry name" value="Ribonucl_H"/>
</dbReference>
<name>A0AAP2G0P0_9BACT</name>
<dbReference type="Gene3D" id="3.30.420.10">
    <property type="entry name" value="Ribonuclease H-like superfamily/Ribonuclease H"/>
    <property type="match status" value="1"/>
</dbReference>
<keyword evidence="2" id="KW-0540">Nuclease</keyword>